<reference evidence="2 3" key="1">
    <citation type="submission" date="2024-04" db="EMBL/GenBank/DDBJ databases">
        <authorList>
            <person name="Waldvogel A.-M."/>
            <person name="Schoenle A."/>
        </authorList>
    </citation>
    <scope>NUCLEOTIDE SEQUENCE [LARGE SCALE GENOMIC DNA]</scope>
</reference>
<name>A0AAV2JHW5_KNICA</name>
<feature type="compositionally biased region" description="Polar residues" evidence="1">
    <location>
        <begin position="58"/>
        <end position="69"/>
    </location>
</feature>
<proteinExistence type="predicted"/>
<dbReference type="EMBL" id="OZ035835">
    <property type="protein sequence ID" value="CAL1577288.1"/>
    <property type="molecule type" value="Genomic_DNA"/>
</dbReference>
<feature type="region of interest" description="Disordered" evidence="1">
    <location>
        <begin position="58"/>
        <end position="79"/>
    </location>
</feature>
<sequence>MASIHLPGTLKTSISARVIGSPPCCPGVGLSTGGCVTNHISKKRITYLYPHRQGHPTSMCSQKMGTQGETPTTPSISSSTALHGLYERPVQGMSRVKHLRVTAHLRDMSQSGKQGLTMMWFIKQRKRSIQPEAAFPPKPQPPPVARAAEASVPATLVGQREIRFEVNDVFETAQRR</sequence>
<organism evidence="2 3">
    <name type="scientific">Knipowitschia caucasica</name>
    <name type="common">Caucasian dwarf goby</name>
    <name type="synonym">Pomatoschistus caucasicus</name>
    <dbReference type="NCBI Taxonomy" id="637954"/>
    <lineage>
        <taxon>Eukaryota</taxon>
        <taxon>Metazoa</taxon>
        <taxon>Chordata</taxon>
        <taxon>Craniata</taxon>
        <taxon>Vertebrata</taxon>
        <taxon>Euteleostomi</taxon>
        <taxon>Actinopterygii</taxon>
        <taxon>Neopterygii</taxon>
        <taxon>Teleostei</taxon>
        <taxon>Neoteleostei</taxon>
        <taxon>Acanthomorphata</taxon>
        <taxon>Gobiaria</taxon>
        <taxon>Gobiiformes</taxon>
        <taxon>Gobioidei</taxon>
        <taxon>Gobiidae</taxon>
        <taxon>Gobiinae</taxon>
        <taxon>Knipowitschia</taxon>
    </lineage>
</organism>
<evidence type="ECO:0000313" key="2">
    <source>
        <dbReference type="EMBL" id="CAL1577288.1"/>
    </source>
</evidence>
<dbReference type="AlphaFoldDB" id="A0AAV2JHW5"/>
<dbReference type="Proteomes" id="UP001497482">
    <property type="component" value="Chromosome 13"/>
</dbReference>
<accession>A0AAV2JHW5</accession>
<evidence type="ECO:0000256" key="1">
    <source>
        <dbReference type="SAM" id="MobiDB-lite"/>
    </source>
</evidence>
<keyword evidence="3" id="KW-1185">Reference proteome</keyword>
<gene>
    <name evidence="2" type="ORF">KC01_LOCUS8659</name>
</gene>
<evidence type="ECO:0000313" key="3">
    <source>
        <dbReference type="Proteomes" id="UP001497482"/>
    </source>
</evidence>
<protein>
    <submittedName>
        <fullName evidence="2">Uncharacterized protein</fullName>
    </submittedName>
</protein>
<feature type="compositionally biased region" description="Low complexity" evidence="1">
    <location>
        <begin position="70"/>
        <end position="79"/>
    </location>
</feature>